<name>A0A0Q0XNF9_9FLAO</name>
<accession>A0A0Q0XNF9</accession>
<dbReference type="PATRIC" id="fig|362413.3.peg.2393"/>
<proteinExistence type="predicted"/>
<evidence type="ECO:0000259" key="1">
    <source>
        <dbReference type="Pfam" id="PF13588"/>
    </source>
</evidence>
<dbReference type="InterPro" id="IPR029464">
    <property type="entry name" value="HSDR_N"/>
</dbReference>
<gene>
    <name evidence="2" type="ORF">RC62_2449</name>
</gene>
<dbReference type="InterPro" id="IPR027417">
    <property type="entry name" value="P-loop_NTPase"/>
</dbReference>
<dbReference type="EMBL" id="JRLF01000015">
    <property type="protein sequence ID" value="KQB37283.1"/>
    <property type="molecule type" value="Genomic_DNA"/>
</dbReference>
<dbReference type="Proteomes" id="UP000050443">
    <property type="component" value="Unassembled WGS sequence"/>
</dbReference>
<dbReference type="SUPFAM" id="SSF52540">
    <property type="entry name" value="P-loop containing nucleoside triphosphate hydrolases"/>
    <property type="match status" value="1"/>
</dbReference>
<feature type="domain" description="Type I restriction enzyme R protein N-terminal" evidence="1">
    <location>
        <begin position="16"/>
        <end position="104"/>
    </location>
</feature>
<organism evidence="2 3">
    <name type="scientific">Flavobacterium aquidurense</name>
    <dbReference type="NCBI Taxonomy" id="362413"/>
    <lineage>
        <taxon>Bacteria</taxon>
        <taxon>Pseudomonadati</taxon>
        <taxon>Bacteroidota</taxon>
        <taxon>Flavobacteriia</taxon>
        <taxon>Flavobacteriales</taxon>
        <taxon>Flavobacteriaceae</taxon>
        <taxon>Flavobacterium</taxon>
    </lineage>
</organism>
<dbReference type="OrthoDB" id="7033509at2"/>
<evidence type="ECO:0000313" key="2">
    <source>
        <dbReference type="EMBL" id="KQB37283.1"/>
    </source>
</evidence>
<dbReference type="Pfam" id="PF13588">
    <property type="entry name" value="HSDR_N_2"/>
    <property type="match status" value="1"/>
</dbReference>
<dbReference type="Gene3D" id="3.90.1570.30">
    <property type="match status" value="1"/>
</dbReference>
<evidence type="ECO:0000313" key="3">
    <source>
        <dbReference type="Proteomes" id="UP000050443"/>
    </source>
</evidence>
<dbReference type="AlphaFoldDB" id="A0A0Q0XNF9"/>
<sequence length="980" mass="113584">MSEFDITGKILLPYLKDLGIDSSEISFEDSFTIRLGRNKHATGRSDMLVKRHGRNLFVIEVKADSKQLTDADRDQGISYARLLDEIAPFTIVSNGISTKIFDSITKEELSGTISEKSAFYKNGYTLSTDEELKLRYEALKNFIAMSPENLKIFCESNVNDRMGMIIGDSNSRYAKFIQKLYVQRKALIDSFEVFMASGDSVFGLVGDAGVGKTNTMCSLALQKLEDSFVFFYNCAIITSPCKCIAQDLNITFSTKTEKDVALKKLDELGRYADKTILIFIDAVDESTNPNIAQELSEMALIAKNADKIKIIISCKSNIWNNVLKIKNKPTRLYDEIDSFHNYNSSLENPGYHLTEFSDEELTSILPLYQKEFDLKGEISDELLPELKNGFFLKIFCEVYTGKQIPRKVSDRELIAKYLKQTLEETEIGYEAGTRTLSAIANLLMNYTYSHTEIHKNDGIDVNHIVERLNYSLDQKIPEDLFTRNILIRSNKEEFYNVSFYYSKIRDYIICFLIHKLDKKSNADFYDLLTYFYQNHIGKSALDFYVENASQSHKNTLITFKKDKCLSYLSAYNSYLDENFSTFKEKFAPHTAGEIGIILPEDLINGDGYAFFPLMEKRNSNVVYLDLRKPLDAPFNSNPFLQTGAKSYTTSNISLLAEDHDKIVKQAIFSQLREIIGKEIIDTFTPDVLLLEQLAAIVYHYNEELNYRTKIDDYYMPRYEEIYPIDLLDLKNRINLFKIREHYKYKNVTSEELAQLIEKTIRENLPIPKFTTKGQVPPFEGLSKIVDMLLAKGYRQIDEHYLPLPDISIKETKEMYQLNRLQNSNRIRTVQFSESQAKEYTTSFFRHLEYCYKEFVEYSFPTLKDSFKFYNTMPHEYIVYLKNADILQWGGVGYRQTQSGSFAFYFKDLEAEENAFIEESIISIRHFSMESILKVNESYRYNVQVFEGISASKLEENCIIRSWLYKMLESDMDDILKMHEH</sequence>
<protein>
    <submittedName>
        <fullName evidence="2">Putative NTPase (NACHT family)</fullName>
    </submittedName>
</protein>
<dbReference type="Gene3D" id="3.40.50.300">
    <property type="entry name" value="P-loop containing nucleotide triphosphate hydrolases"/>
    <property type="match status" value="1"/>
</dbReference>
<dbReference type="RefSeq" id="WP_055098018.1">
    <property type="nucleotide sequence ID" value="NZ_JRLF01000015.1"/>
</dbReference>
<comment type="caution">
    <text evidence="2">The sequence shown here is derived from an EMBL/GenBank/DDBJ whole genome shotgun (WGS) entry which is preliminary data.</text>
</comment>
<reference evidence="2 3" key="1">
    <citation type="submission" date="2014-09" db="EMBL/GenBank/DDBJ databases">
        <title>Genome sequence of Flavobacterium aquidurense RC62.</title>
        <authorList>
            <person name="Kim J.F."/>
            <person name="Kwak M.-J."/>
        </authorList>
    </citation>
    <scope>NUCLEOTIDE SEQUENCE [LARGE SCALE GENOMIC DNA]</scope>
    <source>
        <strain evidence="2 3">RC62</strain>
    </source>
</reference>